<dbReference type="EMBL" id="BIFR01000002">
    <property type="protein sequence ID" value="GCE15295.1"/>
    <property type="molecule type" value="Genomic_DNA"/>
</dbReference>
<name>A0A402A8H0_9CHLR</name>
<dbReference type="SUPFAM" id="SSF53822">
    <property type="entry name" value="Periplasmic binding protein-like I"/>
    <property type="match status" value="1"/>
</dbReference>
<dbReference type="InterPro" id="IPR010982">
    <property type="entry name" value="Lambda_DNA-bd_dom_sf"/>
</dbReference>
<feature type="domain" description="HTH lacI-type" evidence="4">
    <location>
        <begin position="6"/>
        <end position="60"/>
    </location>
</feature>
<keyword evidence="2 5" id="KW-0238">DNA-binding</keyword>
<dbReference type="Pfam" id="PF00356">
    <property type="entry name" value="LacI"/>
    <property type="match status" value="1"/>
</dbReference>
<evidence type="ECO:0000256" key="2">
    <source>
        <dbReference type="ARBA" id="ARBA00023125"/>
    </source>
</evidence>
<proteinExistence type="predicted"/>
<evidence type="ECO:0000256" key="3">
    <source>
        <dbReference type="ARBA" id="ARBA00023163"/>
    </source>
</evidence>
<keyword evidence="1" id="KW-0805">Transcription regulation</keyword>
<dbReference type="SUPFAM" id="SSF47413">
    <property type="entry name" value="lambda repressor-like DNA-binding domains"/>
    <property type="match status" value="1"/>
</dbReference>
<dbReference type="AlphaFoldDB" id="A0A402A8H0"/>
<dbReference type="SMART" id="SM00354">
    <property type="entry name" value="HTH_LACI"/>
    <property type="match status" value="1"/>
</dbReference>
<dbReference type="GO" id="GO:0003700">
    <property type="term" value="F:DNA-binding transcription factor activity"/>
    <property type="evidence" value="ECO:0007669"/>
    <property type="project" value="TreeGrafter"/>
</dbReference>
<evidence type="ECO:0000313" key="6">
    <source>
        <dbReference type="Proteomes" id="UP000287352"/>
    </source>
</evidence>
<sequence length="353" mass="39684">MQRKRVTQKDVAAVAGVSTATVMRVLYEQGYVAEETRKVVEEAIQRTGYHVNAVARSLRHQRTTSIGHILHSLVPNPFFAGVALGVEEEASRWGWKLLMISVRDDERRERLGVETFIQQQVDAIIFTTPISEENVQVALDAGIFVVQVERPTTIPTPSVIVDNYTGAIQAMEHLIALGHKRIAYIGIDPELLRAQHHFGRYVEEERLKGYLDSLHKHQIPLNKRFLDLGAHSSFNRTIPLTLSQSLRDMIVHAERPTAIFASTDTLAAHVLQQLHDYRLRVPDDISIISFDDTYAPYLTPPLTTVAQPMMEIGKAAVHLILDHFQEEPSALDAFQQKKLATHLVVRSSTASIL</sequence>
<keyword evidence="6" id="KW-1185">Reference proteome</keyword>
<keyword evidence="3" id="KW-0804">Transcription</keyword>
<reference evidence="6" key="1">
    <citation type="submission" date="2018-12" db="EMBL/GenBank/DDBJ databases">
        <title>Tengunoibacter tsumagoiensis gen. nov., sp. nov., Dictyobacter kobayashii sp. nov., D. alpinus sp. nov., and D. joshuensis sp. nov. and description of Dictyobacteraceae fam. nov. within the order Ktedonobacterales isolated from Tengu-no-mugimeshi.</title>
        <authorList>
            <person name="Wang C.M."/>
            <person name="Zheng Y."/>
            <person name="Sakai Y."/>
            <person name="Toyoda A."/>
            <person name="Minakuchi Y."/>
            <person name="Abe K."/>
            <person name="Yokota A."/>
            <person name="Yabe S."/>
        </authorList>
    </citation>
    <scope>NUCLEOTIDE SEQUENCE [LARGE SCALE GENOMIC DNA]</scope>
    <source>
        <strain evidence="6">Uno3</strain>
    </source>
</reference>
<dbReference type="Gene3D" id="3.40.50.2300">
    <property type="match status" value="2"/>
</dbReference>
<dbReference type="GO" id="GO:0000976">
    <property type="term" value="F:transcription cis-regulatory region binding"/>
    <property type="evidence" value="ECO:0007669"/>
    <property type="project" value="TreeGrafter"/>
</dbReference>
<accession>A0A402A8H0</accession>
<dbReference type="Pfam" id="PF13377">
    <property type="entry name" value="Peripla_BP_3"/>
    <property type="match status" value="1"/>
</dbReference>
<dbReference type="RefSeq" id="WP_161975761.1">
    <property type="nucleotide sequence ID" value="NZ_BIFR01000002.1"/>
</dbReference>
<comment type="caution">
    <text evidence="5">The sequence shown here is derived from an EMBL/GenBank/DDBJ whole genome shotgun (WGS) entry which is preliminary data.</text>
</comment>
<dbReference type="CDD" id="cd01392">
    <property type="entry name" value="HTH_LacI"/>
    <property type="match status" value="1"/>
</dbReference>
<dbReference type="PANTHER" id="PTHR30146">
    <property type="entry name" value="LACI-RELATED TRANSCRIPTIONAL REPRESSOR"/>
    <property type="match status" value="1"/>
</dbReference>
<dbReference type="PANTHER" id="PTHR30146:SF109">
    <property type="entry name" value="HTH-TYPE TRANSCRIPTIONAL REGULATOR GALS"/>
    <property type="match status" value="1"/>
</dbReference>
<dbReference type="InterPro" id="IPR000843">
    <property type="entry name" value="HTH_LacI"/>
</dbReference>
<organism evidence="5 6">
    <name type="scientific">Tengunoibacter tsumagoiensis</name>
    <dbReference type="NCBI Taxonomy" id="2014871"/>
    <lineage>
        <taxon>Bacteria</taxon>
        <taxon>Bacillati</taxon>
        <taxon>Chloroflexota</taxon>
        <taxon>Ktedonobacteria</taxon>
        <taxon>Ktedonobacterales</taxon>
        <taxon>Dictyobacteraceae</taxon>
        <taxon>Tengunoibacter</taxon>
    </lineage>
</organism>
<gene>
    <name evidence="5" type="primary">cytR</name>
    <name evidence="5" type="ORF">KTT_51540</name>
</gene>
<dbReference type="PROSITE" id="PS50932">
    <property type="entry name" value="HTH_LACI_2"/>
    <property type="match status" value="1"/>
</dbReference>
<dbReference type="Proteomes" id="UP000287352">
    <property type="component" value="Unassembled WGS sequence"/>
</dbReference>
<evidence type="ECO:0000259" key="4">
    <source>
        <dbReference type="PROSITE" id="PS50932"/>
    </source>
</evidence>
<dbReference type="InterPro" id="IPR046335">
    <property type="entry name" value="LacI/GalR-like_sensor"/>
</dbReference>
<protein>
    <submittedName>
        <fullName evidence="5">DNA-binding transcriptional regulator CytR</fullName>
    </submittedName>
</protein>
<dbReference type="CDD" id="cd06267">
    <property type="entry name" value="PBP1_LacI_sugar_binding-like"/>
    <property type="match status" value="1"/>
</dbReference>
<evidence type="ECO:0000256" key="1">
    <source>
        <dbReference type="ARBA" id="ARBA00023015"/>
    </source>
</evidence>
<evidence type="ECO:0000313" key="5">
    <source>
        <dbReference type="EMBL" id="GCE15295.1"/>
    </source>
</evidence>
<dbReference type="InterPro" id="IPR028082">
    <property type="entry name" value="Peripla_BP_I"/>
</dbReference>
<dbReference type="Gene3D" id="1.10.260.40">
    <property type="entry name" value="lambda repressor-like DNA-binding domains"/>
    <property type="match status" value="1"/>
</dbReference>